<evidence type="ECO:0000313" key="2">
    <source>
        <dbReference type="Proteomes" id="UP000237752"/>
    </source>
</evidence>
<reference evidence="1 2" key="1">
    <citation type="submission" date="2018-03" db="EMBL/GenBank/DDBJ databases">
        <title>Genomic Encyclopedia of Archaeal and Bacterial Type Strains, Phase II (KMG-II): from individual species to whole genera.</title>
        <authorList>
            <person name="Goeker M."/>
        </authorList>
    </citation>
    <scope>NUCLEOTIDE SEQUENCE [LARGE SCALE GENOMIC DNA]</scope>
    <source>
        <strain evidence="1 2">DSM 100065</strain>
    </source>
</reference>
<dbReference type="OrthoDB" id="4470249at2"/>
<comment type="caution">
    <text evidence="1">The sequence shown here is derived from an EMBL/GenBank/DDBJ whole genome shotgun (WGS) entry which is preliminary data.</text>
</comment>
<organism evidence="1 2">
    <name type="scientific">Antricoccus suffuscus</name>
    <dbReference type="NCBI Taxonomy" id="1629062"/>
    <lineage>
        <taxon>Bacteria</taxon>
        <taxon>Bacillati</taxon>
        <taxon>Actinomycetota</taxon>
        <taxon>Actinomycetes</taxon>
        <taxon>Geodermatophilales</taxon>
        <taxon>Antricoccaceae</taxon>
        <taxon>Antricoccus</taxon>
    </lineage>
</organism>
<keyword evidence="2" id="KW-1185">Reference proteome</keyword>
<dbReference type="AlphaFoldDB" id="A0A2T1A2A9"/>
<dbReference type="RefSeq" id="WP_106348510.1">
    <property type="nucleotide sequence ID" value="NZ_PVUE01000005.1"/>
</dbReference>
<proteinExistence type="predicted"/>
<protein>
    <submittedName>
        <fullName evidence="1">Putative ribosomally synthesized peptide with SipW-like signal peptide</fullName>
    </submittedName>
</protein>
<name>A0A2T1A2A9_9ACTN</name>
<sequence length="199" mass="19767">MTVTAASHPKHRFRIRALLAIGAVVGLGAALTMAAFTDEGNVGATFSTGSLDISFDQPPGTNQGPESAPYTTTLGIAAGKLGSVAVAPLQVNNSGSLAFTYGMTTTAAGDTGLAGALKVTVAVAATTCTQAGGLVGGTVIIDGVTGLKNATMAATRPLAPAANEILCFKVELPDIPANNVPAIQGKTTTATFKFTATQS</sequence>
<dbReference type="Proteomes" id="UP000237752">
    <property type="component" value="Unassembled WGS sequence"/>
</dbReference>
<dbReference type="NCBIfam" id="TIGR04088">
    <property type="entry name" value="cognate_SipW"/>
    <property type="match status" value="1"/>
</dbReference>
<dbReference type="EMBL" id="PVUE01000005">
    <property type="protein sequence ID" value="PRZ42468.1"/>
    <property type="molecule type" value="Genomic_DNA"/>
</dbReference>
<evidence type="ECO:0000313" key="1">
    <source>
        <dbReference type="EMBL" id="PRZ42468.1"/>
    </source>
</evidence>
<dbReference type="InterPro" id="IPR023833">
    <property type="entry name" value="Signal_pept_SipW-depend-type"/>
</dbReference>
<accession>A0A2T1A2A9</accession>
<gene>
    <name evidence="1" type="ORF">CLV47_10590</name>
</gene>